<reference evidence="2" key="3">
    <citation type="submission" date="2021-05" db="UniProtKB">
        <authorList>
            <consortium name="EnsemblPlants"/>
        </authorList>
    </citation>
    <scope>IDENTIFICATION</scope>
    <source>
        <strain evidence="2">cv. B73</strain>
    </source>
</reference>
<reference evidence="3" key="1">
    <citation type="journal article" date="2009" name="Science">
        <title>The B73 maize genome: complexity, diversity, and dynamics.</title>
        <authorList>
            <person name="Schnable P.S."/>
            <person name="Ware D."/>
            <person name="Fulton R.S."/>
            <person name="Stein J.C."/>
            <person name="Wei F."/>
            <person name="Pasternak S."/>
            <person name="Liang C."/>
            <person name="Zhang J."/>
            <person name="Fulton L."/>
            <person name="Graves T.A."/>
            <person name="Minx P."/>
            <person name="Reily A.D."/>
            <person name="Courtney L."/>
            <person name="Kruchowski S.S."/>
            <person name="Tomlinson C."/>
            <person name="Strong C."/>
            <person name="Delehaunty K."/>
            <person name="Fronick C."/>
            <person name="Courtney B."/>
            <person name="Rock S.M."/>
            <person name="Belter E."/>
            <person name="Du F."/>
            <person name="Kim K."/>
            <person name="Abbott R.M."/>
            <person name="Cotton M."/>
            <person name="Levy A."/>
            <person name="Marchetto P."/>
            <person name="Ochoa K."/>
            <person name="Jackson S.M."/>
            <person name="Gillam B."/>
            <person name="Chen W."/>
            <person name="Yan L."/>
            <person name="Higginbotham J."/>
            <person name="Cardenas M."/>
            <person name="Waligorski J."/>
            <person name="Applebaum E."/>
            <person name="Phelps L."/>
            <person name="Falcone J."/>
            <person name="Kanchi K."/>
            <person name="Thane T."/>
            <person name="Scimone A."/>
            <person name="Thane N."/>
            <person name="Henke J."/>
            <person name="Wang T."/>
            <person name="Ruppert J."/>
            <person name="Shah N."/>
            <person name="Rotter K."/>
            <person name="Hodges J."/>
            <person name="Ingenthron E."/>
            <person name="Cordes M."/>
            <person name="Kohlberg S."/>
            <person name="Sgro J."/>
            <person name="Delgado B."/>
            <person name="Mead K."/>
            <person name="Chinwalla A."/>
            <person name="Leonard S."/>
            <person name="Crouse K."/>
            <person name="Collura K."/>
            <person name="Kudrna D."/>
            <person name="Currie J."/>
            <person name="He R."/>
            <person name="Angelova A."/>
            <person name="Rajasekar S."/>
            <person name="Mueller T."/>
            <person name="Lomeli R."/>
            <person name="Scara G."/>
            <person name="Ko A."/>
            <person name="Delaney K."/>
            <person name="Wissotski M."/>
            <person name="Lopez G."/>
            <person name="Campos D."/>
            <person name="Braidotti M."/>
            <person name="Ashley E."/>
            <person name="Golser W."/>
            <person name="Kim H."/>
            <person name="Lee S."/>
            <person name="Lin J."/>
            <person name="Dujmic Z."/>
            <person name="Kim W."/>
            <person name="Talag J."/>
            <person name="Zuccolo A."/>
            <person name="Fan C."/>
            <person name="Sebastian A."/>
            <person name="Kramer M."/>
            <person name="Spiegel L."/>
            <person name="Nascimento L."/>
            <person name="Zutavern T."/>
            <person name="Miller B."/>
            <person name="Ambroise C."/>
            <person name="Muller S."/>
            <person name="Spooner W."/>
            <person name="Narechania A."/>
            <person name="Ren L."/>
            <person name="Wei S."/>
            <person name="Kumari S."/>
            <person name="Faga B."/>
            <person name="Levy M.J."/>
            <person name="McMahan L."/>
            <person name="Van Buren P."/>
            <person name="Vaughn M.W."/>
            <person name="Ying K."/>
            <person name="Yeh C.-T."/>
            <person name="Emrich S.J."/>
            <person name="Jia Y."/>
            <person name="Kalyanaraman A."/>
            <person name="Hsia A.-P."/>
            <person name="Barbazuk W.B."/>
            <person name="Baucom R.S."/>
            <person name="Brutnell T.P."/>
            <person name="Carpita N.C."/>
            <person name="Chaparro C."/>
            <person name="Chia J.-M."/>
            <person name="Deragon J.-M."/>
            <person name="Estill J.C."/>
            <person name="Fu Y."/>
            <person name="Jeddeloh J.A."/>
            <person name="Han Y."/>
            <person name="Lee H."/>
            <person name="Li P."/>
            <person name="Lisch D.R."/>
            <person name="Liu S."/>
            <person name="Liu Z."/>
            <person name="Nagel D.H."/>
            <person name="McCann M.C."/>
            <person name="SanMiguel P."/>
            <person name="Myers A.M."/>
            <person name="Nettleton D."/>
            <person name="Nguyen J."/>
            <person name="Penning B.W."/>
            <person name="Ponnala L."/>
            <person name="Schneider K.L."/>
            <person name="Schwartz D.C."/>
            <person name="Sharma A."/>
            <person name="Soderlund C."/>
            <person name="Springer N.M."/>
            <person name="Sun Q."/>
            <person name="Wang H."/>
            <person name="Waterman M."/>
            <person name="Westerman R."/>
            <person name="Wolfgruber T.K."/>
            <person name="Yang L."/>
            <person name="Yu Y."/>
            <person name="Zhang L."/>
            <person name="Zhou S."/>
            <person name="Zhu Q."/>
            <person name="Bennetzen J.L."/>
            <person name="Dawe R.K."/>
            <person name="Jiang J."/>
            <person name="Jiang N."/>
            <person name="Presting G.G."/>
            <person name="Wessler S.R."/>
            <person name="Aluru S."/>
            <person name="Martienssen R.A."/>
            <person name="Clifton S.W."/>
            <person name="McCombie W.R."/>
            <person name="Wing R.A."/>
            <person name="Wilson R.K."/>
        </authorList>
    </citation>
    <scope>NUCLEOTIDE SEQUENCE [LARGE SCALE GENOMIC DNA]</scope>
    <source>
        <strain evidence="3">cv. B73</strain>
    </source>
</reference>
<name>A0A804P7U8_MAIZE</name>
<dbReference type="InParanoid" id="A0A804P7U8"/>
<feature type="region of interest" description="Disordered" evidence="1">
    <location>
        <begin position="61"/>
        <end position="88"/>
    </location>
</feature>
<evidence type="ECO:0000313" key="3">
    <source>
        <dbReference type="Proteomes" id="UP000007305"/>
    </source>
</evidence>
<dbReference type="AlphaFoldDB" id="A0A804P7U8"/>
<keyword evidence="3" id="KW-1185">Reference proteome</keyword>
<organism evidence="2 3">
    <name type="scientific">Zea mays</name>
    <name type="common">Maize</name>
    <dbReference type="NCBI Taxonomy" id="4577"/>
    <lineage>
        <taxon>Eukaryota</taxon>
        <taxon>Viridiplantae</taxon>
        <taxon>Streptophyta</taxon>
        <taxon>Embryophyta</taxon>
        <taxon>Tracheophyta</taxon>
        <taxon>Spermatophyta</taxon>
        <taxon>Magnoliopsida</taxon>
        <taxon>Liliopsida</taxon>
        <taxon>Poales</taxon>
        <taxon>Poaceae</taxon>
        <taxon>PACMAD clade</taxon>
        <taxon>Panicoideae</taxon>
        <taxon>Andropogonodae</taxon>
        <taxon>Andropogoneae</taxon>
        <taxon>Tripsacinae</taxon>
        <taxon>Zea</taxon>
    </lineage>
</organism>
<protein>
    <submittedName>
        <fullName evidence="2">Uncharacterized protein</fullName>
    </submittedName>
</protein>
<dbReference type="Gramene" id="Zm00001eb214460_T001">
    <property type="protein sequence ID" value="Zm00001eb214460_P001"/>
    <property type="gene ID" value="Zm00001eb214460"/>
</dbReference>
<feature type="compositionally biased region" description="Basic and acidic residues" evidence="1">
    <location>
        <begin position="70"/>
        <end position="88"/>
    </location>
</feature>
<proteinExistence type="predicted"/>
<reference evidence="2" key="2">
    <citation type="submission" date="2019-07" db="EMBL/GenBank/DDBJ databases">
        <authorList>
            <person name="Seetharam A."/>
            <person name="Woodhouse M."/>
            <person name="Cannon E."/>
        </authorList>
    </citation>
    <scope>NUCLEOTIDE SEQUENCE [LARGE SCALE GENOMIC DNA]</scope>
    <source>
        <strain evidence="2">cv. B73</strain>
    </source>
</reference>
<dbReference type="Proteomes" id="UP000007305">
    <property type="component" value="Chromosome 5"/>
</dbReference>
<evidence type="ECO:0000256" key="1">
    <source>
        <dbReference type="SAM" id="MobiDB-lite"/>
    </source>
</evidence>
<accession>A0A804P7U8</accession>
<evidence type="ECO:0000313" key="2">
    <source>
        <dbReference type="EnsemblPlants" id="Zm00001eb214460_P001"/>
    </source>
</evidence>
<sequence length="127" mass="14490">MLRRIDKNVKLKKEKLLELIAKHIELYLRQMKDSLSIRNPEDGLAMPSLLNSQIHAVSQIPENQGGRHRLCPEEPSKQQIDKHEDEARPHYCDKLAASTADPSSMSAVNADNILSDYMEDVLLFPTR</sequence>
<dbReference type="EnsemblPlants" id="Zm00001eb214460_T001">
    <property type="protein sequence ID" value="Zm00001eb214460_P001"/>
    <property type="gene ID" value="Zm00001eb214460"/>
</dbReference>